<reference evidence="2 3" key="1">
    <citation type="submission" date="2020-08" db="EMBL/GenBank/DDBJ databases">
        <title>Description of Clavibacter zhangzhiyonge sp. nov., a phytopathogenic actinobacterium isolated from barley seeds, causing leaf brown spot and decline.</title>
        <authorList>
            <person name="Tian Q."/>
            <person name="Chuan J."/>
            <person name="Zhao W."/>
            <person name="Li X."/>
        </authorList>
    </citation>
    <scope>NUCLEOTIDE SEQUENCE [LARGE SCALE GENOMIC DNA]</scope>
    <source>
        <strain evidence="2 3">DM1</strain>
    </source>
</reference>
<evidence type="ECO:0000259" key="1">
    <source>
        <dbReference type="Pfam" id="PF12680"/>
    </source>
</evidence>
<dbReference type="InterPro" id="IPR032710">
    <property type="entry name" value="NTF2-like_dom_sf"/>
</dbReference>
<dbReference type="SUPFAM" id="SSF54427">
    <property type="entry name" value="NTF2-like"/>
    <property type="match status" value="1"/>
</dbReference>
<dbReference type="Proteomes" id="UP000516660">
    <property type="component" value="Chromosome"/>
</dbReference>
<dbReference type="AlphaFoldDB" id="A0A7L7YYW9"/>
<dbReference type="InterPro" id="IPR037401">
    <property type="entry name" value="SnoaL-like"/>
</dbReference>
<dbReference type="EMBL" id="CP061274">
    <property type="protein sequence ID" value="QOD42642.1"/>
    <property type="molecule type" value="Genomic_DNA"/>
</dbReference>
<dbReference type="Pfam" id="PF12680">
    <property type="entry name" value="SnoaL_2"/>
    <property type="match status" value="1"/>
</dbReference>
<feature type="domain" description="SnoaL-like" evidence="1">
    <location>
        <begin position="11"/>
        <end position="116"/>
    </location>
</feature>
<evidence type="ECO:0000313" key="2">
    <source>
        <dbReference type="EMBL" id="QOD42642.1"/>
    </source>
</evidence>
<protein>
    <submittedName>
        <fullName evidence="2">Nuclear transport factor 2 family protein</fullName>
    </submittedName>
</protein>
<dbReference type="Gene3D" id="3.10.450.50">
    <property type="match status" value="1"/>
</dbReference>
<keyword evidence="3" id="KW-1185">Reference proteome</keyword>
<organism evidence="2 3">
    <name type="scientific">Clavibacter zhangzhiyongii</name>
    <dbReference type="NCBI Taxonomy" id="2768071"/>
    <lineage>
        <taxon>Bacteria</taxon>
        <taxon>Bacillati</taxon>
        <taxon>Actinomycetota</taxon>
        <taxon>Actinomycetes</taxon>
        <taxon>Micrococcales</taxon>
        <taxon>Microbacteriaceae</taxon>
        <taxon>Clavibacter</taxon>
    </lineage>
</organism>
<name>A0A7L7YYW9_9MICO</name>
<dbReference type="RefSeq" id="WP_191146666.1">
    <property type="nucleotide sequence ID" value="NZ_CP061274.1"/>
</dbReference>
<accession>A0A7L7YYW9</accession>
<gene>
    <name evidence="2" type="ORF">H9X71_08270</name>
</gene>
<evidence type="ECO:0000313" key="3">
    <source>
        <dbReference type="Proteomes" id="UP000516660"/>
    </source>
</evidence>
<dbReference type="KEGG" id="czh:H9X71_08270"/>
<proteinExistence type="predicted"/>
<sequence>MSENTAAHVATTYFEALGRGDIPTVMAQFADDVIWHQPGANRFSGTHRGADGVGALLGGMMEASRGTFQLTVTGAPMVNGDDVAVPIRFTGFYGEKSMDMAGVDLLTVRDGHIAEVRLFSEDGTAEDAFWGDAV</sequence>